<dbReference type="PANTHER" id="PTHR12373:SF0">
    <property type="entry name" value="ENHANCER OF RUDIMENTARY HOMOLOG"/>
    <property type="match status" value="1"/>
</dbReference>
<evidence type="ECO:0008006" key="4">
    <source>
        <dbReference type="Google" id="ProtNLM"/>
    </source>
</evidence>
<dbReference type="STRING" id="10228.B3S0H7"/>
<accession>B3S0H7</accession>
<evidence type="ECO:0000313" key="2">
    <source>
        <dbReference type="EMBL" id="EDV24010.1"/>
    </source>
</evidence>
<dbReference type="PhylomeDB" id="B3S0H7"/>
<protein>
    <recommendedName>
        <fullName evidence="4">Enhancer of rudimentary homolog</fullName>
    </recommendedName>
</protein>
<dbReference type="OMA" id="ESRTWSD"/>
<dbReference type="AlphaFoldDB" id="B3S0H7"/>
<dbReference type="FunCoup" id="B3S0H7">
    <property type="interactions" value="7"/>
</dbReference>
<dbReference type="RefSeq" id="XP_002113536.1">
    <property type="nucleotide sequence ID" value="XM_002113500.1"/>
</dbReference>
<dbReference type="GeneID" id="6754383"/>
<dbReference type="SUPFAM" id="SSF143875">
    <property type="entry name" value="ERH-like"/>
    <property type="match status" value="1"/>
</dbReference>
<dbReference type="EMBL" id="DS985246">
    <property type="protein sequence ID" value="EDV24010.1"/>
    <property type="molecule type" value="Genomic_DNA"/>
</dbReference>
<proteinExistence type="inferred from homology"/>
<dbReference type="PIRSF" id="PIRSF016393">
    <property type="entry name" value="Enh_rudimentary"/>
    <property type="match status" value="1"/>
</dbReference>
<dbReference type="HOGENOM" id="CLU_125703_1_0_1"/>
<dbReference type="InterPro" id="IPR000781">
    <property type="entry name" value="ERH"/>
</dbReference>
<dbReference type="Gene3D" id="3.30.2260.10">
    <property type="entry name" value="Enhancer of rudimentary"/>
    <property type="match status" value="1"/>
</dbReference>
<keyword evidence="3" id="KW-1185">Reference proteome</keyword>
<dbReference type="CTD" id="6754383"/>
<comment type="similarity">
    <text evidence="1">Belongs to the E(R) family.</text>
</comment>
<dbReference type="eggNOG" id="KOG1766">
    <property type="taxonomic scope" value="Eukaryota"/>
</dbReference>
<dbReference type="PANTHER" id="PTHR12373">
    <property type="entry name" value="ENHANCER OF RUDIMENTARY ERH"/>
    <property type="match status" value="1"/>
</dbReference>
<dbReference type="Pfam" id="PF01133">
    <property type="entry name" value="ER"/>
    <property type="match status" value="1"/>
</dbReference>
<gene>
    <name evidence="2" type="ORF">TRIADDRAFT_26253</name>
</gene>
<reference evidence="2 3" key="1">
    <citation type="journal article" date="2008" name="Nature">
        <title>The Trichoplax genome and the nature of placozoans.</title>
        <authorList>
            <person name="Srivastava M."/>
            <person name="Begovic E."/>
            <person name="Chapman J."/>
            <person name="Putnam N.H."/>
            <person name="Hellsten U."/>
            <person name="Kawashima T."/>
            <person name="Kuo A."/>
            <person name="Mitros T."/>
            <person name="Salamov A."/>
            <person name="Carpenter M.L."/>
            <person name="Signorovitch A.Y."/>
            <person name="Moreno M.A."/>
            <person name="Kamm K."/>
            <person name="Grimwood J."/>
            <person name="Schmutz J."/>
            <person name="Shapiro H."/>
            <person name="Grigoriev I.V."/>
            <person name="Buss L.W."/>
            <person name="Schierwater B."/>
            <person name="Dellaporta S.L."/>
            <person name="Rokhsar D.S."/>
        </authorList>
    </citation>
    <scope>NUCLEOTIDE SEQUENCE [LARGE SCALE GENOMIC DNA]</scope>
    <source>
        <strain evidence="2 3">Grell-BS-1999</strain>
    </source>
</reference>
<evidence type="ECO:0000313" key="3">
    <source>
        <dbReference type="Proteomes" id="UP000009022"/>
    </source>
</evidence>
<dbReference type="InterPro" id="IPR035912">
    <property type="entry name" value="EHR_sf"/>
</dbReference>
<feature type="non-terminal residue" evidence="2">
    <location>
        <position position="1"/>
    </location>
</feature>
<dbReference type="KEGG" id="tad:TRIADDRAFT_26253"/>
<evidence type="ECO:0000256" key="1">
    <source>
        <dbReference type="ARBA" id="ARBA00007491"/>
    </source>
</evidence>
<dbReference type="Proteomes" id="UP000009022">
    <property type="component" value="Unassembled WGS sequence"/>
</dbReference>
<dbReference type="OrthoDB" id="7887808at2759"/>
<name>B3S0H7_TRIAD</name>
<sequence>SHTILLIQPSPKNESRTYSDYNSLKECLEAICKMFEEHLKKLNPSKPSITYDISNLFDFIDDFPDLTCLVLQKNAYAYSPLNKDSIKEKIYDMLRSQAGR</sequence>
<organism evidence="2 3">
    <name type="scientific">Trichoplax adhaerens</name>
    <name type="common">Trichoplax reptans</name>
    <dbReference type="NCBI Taxonomy" id="10228"/>
    <lineage>
        <taxon>Eukaryota</taxon>
        <taxon>Metazoa</taxon>
        <taxon>Placozoa</taxon>
        <taxon>Uniplacotomia</taxon>
        <taxon>Trichoplacea</taxon>
        <taxon>Trichoplacidae</taxon>
        <taxon>Trichoplax</taxon>
    </lineage>
</organism>
<dbReference type="InParanoid" id="B3S0H7"/>